<evidence type="ECO:0000259" key="5">
    <source>
        <dbReference type="PROSITE" id="PS51085"/>
    </source>
</evidence>
<keyword evidence="1" id="KW-0001">2Fe-2S</keyword>
<evidence type="ECO:0000256" key="1">
    <source>
        <dbReference type="ARBA" id="ARBA00022714"/>
    </source>
</evidence>
<comment type="caution">
    <text evidence="6">The sequence shown here is derived from an EMBL/GenBank/DDBJ whole genome shotgun (WGS) entry which is preliminary data.</text>
</comment>
<dbReference type="RefSeq" id="WP_272776840.1">
    <property type="nucleotide sequence ID" value="NZ_JAQQLI010000012.1"/>
</dbReference>
<dbReference type="EMBL" id="JAQQLI010000012">
    <property type="protein sequence ID" value="MDC7785991.1"/>
    <property type="molecule type" value="Genomic_DNA"/>
</dbReference>
<dbReference type="SUPFAM" id="SSF54292">
    <property type="entry name" value="2Fe-2S ferredoxin-like"/>
    <property type="match status" value="1"/>
</dbReference>
<dbReference type="InterPro" id="IPR036010">
    <property type="entry name" value="2Fe-2S_ferredoxin-like_sf"/>
</dbReference>
<reference evidence="6" key="1">
    <citation type="journal article" date="2023" name="Microbiol Resour">
        <title>Genome Sequences of Rhodoplanes serenus and Two Thermotolerant Strains, Rhodoplanes tepidamans and 'Rhodoplanes cryptolactis,' Further Refine the Genus.</title>
        <authorList>
            <person name="Rayyan A.A."/>
            <person name="Kyndt J.A."/>
        </authorList>
    </citation>
    <scope>NUCLEOTIDE SEQUENCE</scope>
    <source>
        <strain evidence="6">DSM 9987</strain>
    </source>
</reference>
<gene>
    <name evidence="6" type="ORF">PQJ73_09890</name>
</gene>
<dbReference type="InterPro" id="IPR051452">
    <property type="entry name" value="Diverse_Oxidoreductases"/>
</dbReference>
<dbReference type="PANTHER" id="PTHR44379">
    <property type="entry name" value="OXIDOREDUCTASE WITH IRON-SULFUR SUBUNIT"/>
    <property type="match status" value="1"/>
</dbReference>
<dbReference type="PANTHER" id="PTHR44379:SF2">
    <property type="entry name" value="BLR6218 PROTEIN"/>
    <property type="match status" value="1"/>
</dbReference>
<dbReference type="Pfam" id="PF01799">
    <property type="entry name" value="Fer2_2"/>
    <property type="match status" value="1"/>
</dbReference>
<dbReference type="InterPro" id="IPR036884">
    <property type="entry name" value="2Fe-2S-bd_dom_sf"/>
</dbReference>
<keyword evidence="7" id="KW-1185">Reference proteome</keyword>
<dbReference type="Pfam" id="PF00111">
    <property type="entry name" value="Fer2"/>
    <property type="match status" value="1"/>
</dbReference>
<keyword evidence="3" id="KW-0408">Iron</keyword>
<dbReference type="SUPFAM" id="SSF47741">
    <property type="entry name" value="CO dehydrogenase ISP C-domain like"/>
    <property type="match status" value="1"/>
</dbReference>
<dbReference type="InterPro" id="IPR002888">
    <property type="entry name" value="2Fe-2S-bd"/>
</dbReference>
<evidence type="ECO:0000313" key="7">
    <source>
        <dbReference type="Proteomes" id="UP001165652"/>
    </source>
</evidence>
<dbReference type="InterPro" id="IPR001041">
    <property type="entry name" value="2Fe-2S_ferredoxin-type"/>
</dbReference>
<name>A0ABT5J9B1_RHOTP</name>
<evidence type="ECO:0000313" key="6">
    <source>
        <dbReference type="EMBL" id="MDC7785991.1"/>
    </source>
</evidence>
<organism evidence="6 7">
    <name type="scientific">Rhodoplanes tepidamans</name>
    <name type="common">Rhodoplanes cryptolactis</name>
    <dbReference type="NCBI Taxonomy" id="200616"/>
    <lineage>
        <taxon>Bacteria</taxon>
        <taxon>Pseudomonadati</taxon>
        <taxon>Pseudomonadota</taxon>
        <taxon>Alphaproteobacteria</taxon>
        <taxon>Hyphomicrobiales</taxon>
        <taxon>Nitrobacteraceae</taxon>
        <taxon>Rhodoplanes</taxon>
    </lineage>
</organism>
<proteinExistence type="predicted"/>
<evidence type="ECO:0000256" key="2">
    <source>
        <dbReference type="ARBA" id="ARBA00022723"/>
    </source>
</evidence>
<accession>A0ABT5J9B1</accession>
<dbReference type="PROSITE" id="PS51085">
    <property type="entry name" value="2FE2S_FER_2"/>
    <property type="match status" value="1"/>
</dbReference>
<evidence type="ECO:0000256" key="4">
    <source>
        <dbReference type="ARBA" id="ARBA00023014"/>
    </source>
</evidence>
<keyword evidence="2" id="KW-0479">Metal-binding</keyword>
<sequence>MTTTPATADDTTETILIVNGAPVRLAGDPTRPLLAVLREELGLVGTRFGCGQEQCGACMVLIDGEPVYSCSREIGALAGRSIVTVEGLGGGRGLHPLQQALLDEQAGQCGYCLSGMMISGAALLERNRRPSRREILDALDRHLCRCGVHNRVVRAVRRAGAAMDGLVDEGTA</sequence>
<reference evidence="6" key="2">
    <citation type="submission" date="2023-02" db="EMBL/GenBank/DDBJ databases">
        <authorList>
            <person name="Rayyan A."/>
            <person name="Meyer T."/>
            <person name="Kyndt J.A."/>
        </authorList>
    </citation>
    <scope>NUCLEOTIDE SEQUENCE</scope>
    <source>
        <strain evidence="6">DSM 9987</strain>
    </source>
</reference>
<dbReference type="Proteomes" id="UP001165652">
    <property type="component" value="Unassembled WGS sequence"/>
</dbReference>
<feature type="domain" description="2Fe-2S ferredoxin-type" evidence="5">
    <location>
        <begin position="12"/>
        <end position="88"/>
    </location>
</feature>
<dbReference type="Gene3D" id="3.10.20.30">
    <property type="match status" value="1"/>
</dbReference>
<dbReference type="InterPro" id="IPR012675">
    <property type="entry name" value="Beta-grasp_dom_sf"/>
</dbReference>
<evidence type="ECO:0000256" key="3">
    <source>
        <dbReference type="ARBA" id="ARBA00023004"/>
    </source>
</evidence>
<keyword evidence="4" id="KW-0411">Iron-sulfur</keyword>
<protein>
    <submittedName>
        <fullName evidence="6">(2Fe-2S)-binding protein</fullName>
    </submittedName>
</protein>
<dbReference type="Gene3D" id="1.10.150.120">
    <property type="entry name" value="[2Fe-2S]-binding domain"/>
    <property type="match status" value="1"/>
</dbReference>